<comment type="caution">
    <text evidence="6">The sequence shown here is derived from an EMBL/GenBank/DDBJ whole genome shotgun (WGS) entry which is preliminary data.</text>
</comment>
<protein>
    <recommendedName>
        <fullName evidence="5">MYND-type domain-containing protein</fullName>
    </recommendedName>
</protein>
<keyword evidence="1" id="KW-0479">Metal-binding</keyword>
<name>A0AAD7FKG8_9AGAR</name>
<dbReference type="GO" id="GO:0008270">
    <property type="term" value="F:zinc ion binding"/>
    <property type="evidence" value="ECO:0007669"/>
    <property type="project" value="UniProtKB-KW"/>
</dbReference>
<dbReference type="Proteomes" id="UP001221142">
    <property type="component" value="Unassembled WGS sequence"/>
</dbReference>
<keyword evidence="7" id="KW-1185">Reference proteome</keyword>
<evidence type="ECO:0000256" key="3">
    <source>
        <dbReference type="ARBA" id="ARBA00022833"/>
    </source>
</evidence>
<dbReference type="AlphaFoldDB" id="A0AAD7FKG8"/>
<reference evidence="6" key="1">
    <citation type="submission" date="2023-03" db="EMBL/GenBank/DDBJ databases">
        <title>Massive genome expansion in bonnet fungi (Mycena s.s.) driven by repeated elements and novel gene families across ecological guilds.</title>
        <authorList>
            <consortium name="Lawrence Berkeley National Laboratory"/>
            <person name="Harder C.B."/>
            <person name="Miyauchi S."/>
            <person name="Viragh M."/>
            <person name="Kuo A."/>
            <person name="Thoen E."/>
            <person name="Andreopoulos B."/>
            <person name="Lu D."/>
            <person name="Skrede I."/>
            <person name="Drula E."/>
            <person name="Henrissat B."/>
            <person name="Morin E."/>
            <person name="Kohler A."/>
            <person name="Barry K."/>
            <person name="LaButti K."/>
            <person name="Morin E."/>
            <person name="Salamov A."/>
            <person name="Lipzen A."/>
            <person name="Mereny Z."/>
            <person name="Hegedus B."/>
            <person name="Baldrian P."/>
            <person name="Stursova M."/>
            <person name="Weitz H."/>
            <person name="Taylor A."/>
            <person name="Grigoriev I.V."/>
            <person name="Nagy L.G."/>
            <person name="Martin F."/>
            <person name="Kauserud H."/>
        </authorList>
    </citation>
    <scope>NUCLEOTIDE SEQUENCE</scope>
    <source>
        <strain evidence="6">9284</strain>
    </source>
</reference>
<accession>A0AAD7FKG8</accession>
<dbReference type="EMBL" id="JARKIF010000010">
    <property type="protein sequence ID" value="KAJ7629002.1"/>
    <property type="molecule type" value="Genomic_DNA"/>
</dbReference>
<dbReference type="Pfam" id="PF01753">
    <property type="entry name" value="zf-MYND"/>
    <property type="match status" value="1"/>
</dbReference>
<keyword evidence="3" id="KW-0862">Zinc</keyword>
<keyword evidence="2 4" id="KW-0863">Zinc-finger</keyword>
<dbReference type="SUPFAM" id="SSF144232">
    <property type="entry name" value="HIT/MYND zinc finger-like"/>
    <property type="match status" value="1"/>
</dbReference>
<evidence type="ECO:0000256" key="4">
    <source>
        <dbReference type="PROSITE-ProRule" id="PRU00134"/>
    </source>
</evidence>
<evidence type="ECO:0000256" key="1">
    <source>
        <dbReference type="ARBA" id="ARBA00022723"/>
    </source>
</evidence>
<organism evidence="6 7">
    <name type="scientific">Roridomyces roridus</name>
    <dbReference type="NCBI Taxonomy" id="1738132"/>
    <lineage>
        <taxon>Eukaryota</taxon>
        <taxon>Fungi</taxon>
        <taxon>Dikarya</taxon>
        <taxon>Basidiomycota</taxon>
        <taxon>Agaricomycotina</taxon>
        <taxon>Agaricomycetes</taxon>
        <taxon>Agaricomycetidae</taxon>
        <taxon>Agaricales</taxon>
        <taxon>Marasmiineae</taxon>
        <taxon>Mycenaceae</taxon>
        <taxon>Roridomyces</taxon>
    </lineage>
</organism>
<dbReference type="Gene3D" id="6.10.140.2220">
    <property type="match status" value="1"/>
</dbReference>
<evidence type="ECO:0000313" key="6">
    <source>
        <dbReference type="EMBL" id="KAJ7629002.1"/>
    </source>
</evidence>
<feature type="domain" description="MYND-type" evidence="5">
    <location>
        <begin position="419"/>
        <end position="457"/>
    </location>
</feature>
<sequence length="615" mass="68565">MTTIHSALLPHNVSMVRRSLQSFARRALAARSWRGLSTYVIDKLLETVEHEEGLGLLPVIYATLDPSLIPSTDILDTLSMTEPPTPVLIAESATVTLSFLGLMMTGNRQFPFACTIDIWPRLWKWVEFLEPYSECPAAVYHQLQAAAALYQPLARIMNAFLEQPQTHRAMAKTRGVHRVLAVGWNVLLQAGSSGTQDDVSHRLSAVGESPCVLTRLRGTKGTADGQTEKLSKIVEGCGGSHEGLLLALTRTISLVSAHSEYRGASTAFSGLALFLHHIQEVSPDTFLYILNNRFISAWLATLDIEIRGLHVASKLGPLVRLLNVTDGYRWVLEALRAGLLDPLLEKALPLSLVSYSVIVDMKAAFSRLETDARKENFTRSLLYPMWSKLKALVDERARVVEGWDASGRAQYLGCYNLRCDSIGKKQLFRRCSVCNIAAYCSPTCQRADWKDGHREDCHIFLHSLNGLLRYRERSFIRALITHDSRRLHTTIAKNMVRFMAKNPDTPFTVFLDYGDADAESGVDVPVSPLSKLKLAHPHPARVAHANGRLVIYWIRLPLGGPTGSDAIWPLRFTSLSFYDGLVRISHQVNGLDDEEVEGLVQNLIKEMGEENAEWC</sequence>
<proteinExistence type="predicted"/>
<evidence type="ECO:0000256" key="2">
    <source>
        <dbReference type="ARBA" id="ARBA00022771"/>
    </source>
</evidence>
<dbReference type="PROSITE" id="PS50865">
    <property type="entry name" value="ZF_MYND_2"/>
    <property type="match status" value="1"/>
</dbReference>
<evidence type="ECO:0000313" key="7">
    <source>
        <dbReference type="Proteomes" id="UP001221142"/>
    </source>
</evidence>
<dbReference type="InterPro" id="IPR002893">
    <property type="entry name" value="Znf_MYND"/>
</dbReference>
<gene>
    <name evidence="6" type="ORF">FB45DRAFT_1059628</name>
</gene>
<evidence type="ECO:0000259" key="5">
    <source>
        <dbReference type="PROSITE" id="PS50865"/>
    </source>
</evidence>